<accession>A0A3M7T019</accession>
<organism evidence="1 2">
    <name type="scientific">Brachionus plicatilis</name>
    <name type="common">Marine rotifer</name>
    <name type="synonym">Brachionus muelleri</name>
    <dbReference type="NCBI Taxonomy" id="10195"/>
    <lineage>
        <taxon>Eukaryota</taxon>
        <taxon>Metazoa</taxon>
        <taxon>Spiralia</taxon>
        <taxon>Gnathifera</taxon>
        <taxon>Rotifera</taxon>
        <taxon>Eurotatoria</taxon>
        <taxon>Monogononta</taxon>
        <taxon>Pseudotrocha</taxon>
        <taxon>Ploima</taxon>
        <taxon>Brachionidae</taxon>
        <taxon>Brachionus</taxon>
    </lineage>
</organism>
<gene>
    <name evidence="1" type="ORF">BpHYR1_002772</name>
</gene>
<reference evidence="1 2" key="1">
    <citation type="journal article" date="2018" name="Sci. Rep.">
        <title>Genomic signatures of local adaptation to the degree of environmental predictability in rotifers.</title>
        <authorList>
            <person name="Franch-Gras L."/>
            <person name="Hahn C."/>
            <person name="Garcia-Roger E.M."/>
            <person name="Carmona M.J."/>
            <person name="Serra M."/>
            <person name="Gomez A."/>
        </authorList>
    </citation>
    <scope>NUCLEOTIDE SEQUENCE [LARGE SCALE GENOMIC DNA]</scope>
    <source>
        <strain evidence="1">HYR1</strain>
    </source>
</reference>
<keyword evidence="2" id="KW-1185">Reference proteome</keyword>
<dbReference type="EMBL" id="REGN01000537">
    <property type="protein sequence ID" value="RNA41170.1"/>
    <property type="molecule type" value="Genomic_DNA"/>
</dbReference>
<name>A0A3M7T019_BRAPC</name>
<sequence>MTENIDLKIFKEISEIGLVHPSYGCNINFTRDFECRGDPQVCPNGLRLRLNPIIAKKMFREYKR</sequence>
<dbReference type="AlphaFoldDB" id="A0A3M7T019"/>
<comment type="caution">
    <text evidence="1">The sequence shown here is derived from an EMBL/GenBank/DDBJ whole genome shotgun (WGS) entry which is preliminary data.</text>
</comment>
<dbReference type="Proteomes" id="UP000276133">
    <property type="component" value="Unassembled WGS sequence"/>
</dbReference>
<evidence type="ECO:0000313" key="1">
    <source>
        <dbReference type="EMBL" id="RNA41170.1"/>
    </source>
</evidence>
<evidence type="ECO:0000313" key="2">
    <source>
        <dbReference type="Proteomes" id="UP000276133"/>
    </source>
</evidence>
<protein>
    <submittedName>
        <fullName evidence="1">Uncharacterized protein</fullName>
    </submittedName>
</protein>
<proteinExistence type="predicted"/>